<evidence type="ECO:0000313" key="3">
    <source>
        <dbReference type="Proteomes" id="UP001460072"/>
    </source>
</evidence>
<keyword evidence="1" id="KW-0812">Transmembrane</keyword>
<dbReference type="RefSeq" id="WP_342694740.1">
    <property type="nucleotide sequence ID" value="NZ_JBCGDO010000002.1"/>
</dbReference>
<gene>
    <name evidence="2" type="ORF">WFZ85_02670</name>
</gene>
<organism evidence="2 3">
    <name type="scientific">Flavobacterium aureirubrum</name>
    <dbReference type="NCBI Taxonomy" id="3133147"/>
    <lineage>
        <taxon>Bacteria</taxon>
        <taxon>Pseudomonadati</taxon>
        <taxon>Bacteroidota</taxon>
        <taxon>Flavobacteriia</taxon>
        <taxon>Flavobacteriales</taxon>
        <taxon>Flavobacteriaceae</taxon>
        <taxon>Flavobacterium</taxon>
    </lineage>
</organism>
<feature type="transmembrane region" description="Helical" evidence="1">
    <location>
        <begin position="42"/>
        <end position="68"/>
    </location>
</feature>
<keyword evidence="1" id="KW-1133">Transmembrane helix</keyword>
<dbReference type="EMBL" id="JBCGDO010000002">
    <property type="protein sequence ID" value="MEM0541509.1"/>
    <property type="molecule type" value="Genomic_DNA"/>
</dbReference>
<evidence type="ECO:0000256" key="1">
    <source>
        <dbReference type="SAM" id="Phobius"/>
    </source>
</evidence>
<proteinExistence type="predicted"/>
<evidence type="ECO:0000313" key="2">
    <source>
        <dbReference type="EMBL" id="MEM0541509.1"/>
    </source>
</evidence>
<accession>A0ABU9N1A5</accession>
<keyword evidence="3" id="KW-1185">Reference proteome</keyword>
<reference evidence="2 3" key="1">
    <citation type="submission" date="2024-03" db="EMBL/GenBank/DDBJ databases">
        <title>Two novel species of the genus Flavobacterium exhibiting potentially degradation of complex polysaccharides.</title>
        <authorList>
            <person name="Lian X."/>
        </authorList>
    </citation>
    <scope>NUCLEOTIDE SEQUENCE [LARGE SCALE GENOMIC DNA]</scope>
    <source>
        <strain evidence="3">j3</strain>
    </source>
</reference>
<feature type="transmembrane region" description="Helical" evidence="1">
    <location>
        <begin position="75"/>
        <end position="99"/>
    </location>
</feature>
<dbReference type="Proteomes" id="UP001460072">
    <property type="component" value="Unassembled WGS sequence"/>
</dbReference>
<sequence length="108" mass="12342">MLQNIKSVSDYNNLGRKIALLTFLLGGFILASYYLTAYSGMIYISIFFMITFFVLNTSLSIILITLFFKNKAERNAILLTLFLMFLNVPIGFLFLQIGFEVYGIIINN</sequence>
<protein>
    <submittedName>
        <fullName evidence="2">Uncharacterized protein</fullName>
    </submittedName>
</protein>
<name>A0ABU9N1A5_9FLAO</name>
<comment type="caution">
    <text evidence="2">The sequence shown here is derived from an EMBL/GenBank/DDBJ whole genome shotgun (WGS) entry which is preliminary data.</text>
</comment>
<keyword evidence="1" id="KW-0472">Membrane</keyword>
<feature type="transmembrane region" description="Helical" evidence="1">
    <location>
        <begin position="18"/>
        <end position="36"/>
    </location>
</feature>